<dbReference type="RefSeq" id="WP_119812449.1">
    <property type="nucleotide sequence ID" value="NZ_QYUP01000149.1"/>
</dbReference>
<reference evidence="1 2" key="1">
    <citation type="submission" date="2018-09" db="EMBL/GenBank/DDBJ databases">
        <authorList>
            <person name="Zhu H."/>
        </authorList>
    </citation>
    <scope>NUCLEOTIDE SEQUENCE [LARGE SCALE GENOMIC DNA]</scope>
    <source>
        <strain evidence="1 2">K1S02-61</strain>
    </source>
</reference>
<evidence type="ECO:0000313" key="2">
    <source>
        <dbReference type="Proteomes" id="UP000284006"/>
    </source>
</evidence>
<proteinExistence type="predicted"/>
<name>A0A418XG16_9BURK</name>
<sequence>MDELFPHFTAAFPGYSLKLAKAVPKDVLAEILGKGQVKVFRFVKYQASSDICDAVALIDRDSATTEVEYVIKAKRNGYFGLLDPLKKEFNKPVPDFKSYRYT</sequence>
<organism evidence="1 2">
    <name type="scientific">Massilia cavernae</name>
    <dbReference type="NCBI Taxonomy" id="2320864"/>
    <lineage>
        <taxon>Bacteria</taxon>
        <taxon>Pseudomonadati</taxon>
        <taxon>Pseudomonadota</taxon>
        <taxon>Betaproteobacteria</taxon>
        <taxon>Burkholderiales</taxon>
        <taxon>Oxalobacteraceae</taxon>
        <taxon>Telluria group</taxon>
        <taxon>Massilia</taxon>
    </lineage>
</organism>
<dbReference type="AlphaFoldDB" id="A0A418XG16"/>
<dbReference type="EMBL" id="QYUP01000149">
    <property type="protein sequence ID" value="RJG11397.1"/>
    <property type="molecule type" value="Genomic_DNA"/>
</dbReference>
<comment type="caution">
    <text evidence="1">The sequence shown here is derived from an EMBL/GenBank/DDBJ whole genome shotgun (WGS) entry which is preliminary data.</text>
</comment>
<accession>A0A418XG16</accession>
<gene>
    <name evidence="1" type="ORF">D3872_19940</name>
</gene>
<dbReference type="Proteomes" id="UP000284006">
    <property type="component" value="Unassembled WGS sequence"/>
</dbReference>
<keyword evidence="2" id="KW-1185">Reference proteome</keyword>
<protein>
    <submittedName>
        <fullName evidence="1">Uncharacterized protein</fullName>
    </submittedName>
</protein>
<evidence type="ECO:0000313" key="1">
    <source>
        <dbReference type="EMBL" id="RJG11397.1"/>
    </source>
</evidence>